<dbReference type="RefSeq" id="WP_013887870.1">
    <property type="nucleotide sequence ID" value="NC_015673.1"/>
</dbReference>
<dbReference type="eggNOG" id="COG2818">
    <property type="taxonomic scope" value="Bacteria"/>
</dbReference>
<dbReference type="GO" id="GO:0006284">
    <property type="term" value="P:base-excision repair"/>
    <property type="evidence" value="ECO:0007669"/>
    <property type="project" value="InterPro"/>
</dbReference>
<dbReference type="Gene3D" id="1.10.340.30">
    <property type="entry name" value="Hypothetical protein, domain 2"/>
    <property type="match status" value="1"/>
</dbReference>
<dbReference type="AlphaFoldDB" id="F8DYF2"/>
<dbReference type="InterPro" id="IPR011257">
    <property type="entry name" value="DNA_glycosylase"/>
</dbReference>
<evidence type="ECO:0000313" key="2">
    <source>
        <dbReference type="Proteomes" id="UP000000492"/>
    </source>
</evidence>
<accession>F8DYF2</accession>
<keyword evidence="2" id="KW-1185">Reference proteome</keyword>
<keyword evidence="1" id="KW-0378">Hydrolase</keyword>
<gene>
    <name evidence="1" type="primary">tagA</name>
    <name evidence="1" type="ordered locus">CRES_0482</name>
</gene>
<dbReference type="KEGG" id="crd:CRES_0482"/>
<dbReference type="Pfam" id="PF03352">
    <property type="entry name" value="Adenine_glyco"/>
    <property type="match status" value="2"/>
</dbReference>
<dbReference type="GO" id="GO:0008725">
    <property type="term" value="F:DNA-3-methyladenine glycosylase activity"/>
    <property type="evidence" value="ECO:0007669"/>
    <property type="project" value="UniProtKB-EC"/>
</dbReference>
<evidence type="ECO:0000313" key="1">
    <source>
        <dbReference type="EMBL" id="AEI08845.1"/>
    </source>
</evidence>
<dbReference type="PANTHER" id="PTHR30037">
    <property type="entry name" value="DNA-3-METHYLADENINE GLYCOSYLASE 1"/>
    <property type="match status" value="1"/>
</dbReference>
<dbReference type="EC" id="3.2.2.20" evidence="1"/>
<keyword evidence="1" id="KW-0326">Glycosidase</keyword>
<dbReference type="STRING" id="662755.CRES_0482"/>
<dbReference type="PANTHER" id="PTHR30037:SF4">
    <property type="entry name" value="DNA-3-METHYLADENINE GLYCOSYLASE I"/>
    <property type="match status" value="1"/>
</dbReference>
<organism evidence="1 2">
    <name type="scientific">Corynebacterium resistens (strain DSM 45100 / JCM 12819 / GTC 2026 / SICGH 158)</name>
    <dbReference type="NCBI Taxonomy" id="662755"/>
    <lineage>
        <taxon>Bacteria</taxon>
        <taxon>Bacillati</taxon>
        <taxon>Actinomycetota</taxon>
        <taxon>Actinomycetes</taxon>
        <taxon>Mycobacteriales</taxon>
        <taxon>Corynebacteriaceae</taxon>
        <taxon>Corynebacterium</taxon>
    </lineage>
</organism>
<dbReference type="HOGENOM" id="CLU_083758_0_0_11"/>
<dbReference type="InterPro" id="IPR005019">
    <property type="entry name" value="Adenine_glyco"/>
</dbReference>
<dbReference type="SUPFAM" id="SSF48150">
    <property type="entry name" value="DNA-glycosylase"/>
    <property type="match status" value="1"/>
</dbReference>
<dbReference type="Proteomes" id="UP000000492">
    <property type="component" value="Chromosome"/>
</dbReference>
<proteinExistence type="predicted"/>
<reference evidence="1 2" key="1">
    <citation type="journal article" date="2012" name="BMC Genomics">
        <title>Complete genome sequence, lifestyle, and multi-drug resistance of the human pathogen Corynebacterium resistens DSM 45100 isolated from blood samples of a leukemia patient.</title>
        <authorList>
            <person name="Schroder J."/>
            <person name="Maus I."/>
            <person name="Meyer K."/>
            <person name="Wordemann S."/>
            <person name="Blom J."/>
            <person name="Jaenicke S."/>
            <person name="Schneider J."/>
            <person name="Trost E."/>
            <person name="Tauch A."/>
        </authorList>
    </citation>
    <scope>NUCLEOTIDE SEQUENCE [LARGE SCALE GENOMIC DNA]</scope>
    <source>
        <strain evidence="2">DSM 45100 / JCM 12819 / CCUG 50093 / GTC 2026 / SICGH 158</strain>
    </source>
</reference>
<name>F8DYF2_CORRG</name>
<dbReference type="InterPro" id="IPR052891">
    <property type="entry name" value="DNA-3mA_glycosylase"/>
</dbReference>
<sequence>MKVGTLMADNVLPSGQILGDDGIPRPPWTYRTAIEKDYFDNEWGRHVITESGLLERITLEGFQSGLSWSLVLNKRAAFRDVFNMFDPARVVAMPKERREAALADDRLIRNPQKHAALYDNAEATIALRDDPELQKLPEDHPAFRVLGGAAERLAPGLPVLVWSFTPEHHQRPRALEDIQRISDESIAMAKALKNRGFKFVGPTTCYATMQAIGMVNDRVVEPEGNGA</sequence>
<protein>
    <submittedName>
        <fullName evidence="1">DNA-3-methyladenine glycosylase I</fullName>
        <ecNumber evidence="1">3.2.2.20</ecNumber>
    </submittedName>
</protein>
<dbReference type="EMBL" id="CP002857">
    <property type="protein sequence ID" value="AEI08845.1"/>
    <property type="molecule type" value="Genomic_DNA"/>
</dbReference>